<dbReference type="InterPro" id="IPR025154">
    <property type="entry name" value="Put_metallopeptidase_dom"/>
</dbReference>
<feature type="non-terminal residue" evidence="3">
    <location>
        <position position="1"/>
    </location>
</feature>
<evidence type="ECO:0000256" key="1">
    <source>
        <dbReference type="SAM" id="MobiDB-lite"/>
    </source>
</evidence>
<feature type="compositionally biased region" description="Basic and acidic residues" evidence="1">
    <location>
        <begin position="251"/>
        <end position="267"/>
    </location>
</feature>
<dbReference type="PANTHER" id="PTHR38730:SF1">
    <property type="entry name" value="SLL7028 PROTEIN"/>
    <property type="match status" value="1"/>
</dbReference>
<feature type="region of interest" description="Disordered" evidence="1">
    <location>
        <begin position="150"/>
        <end position="284"/>
    </location>
</feature>
<evidence type="ECO:0000313" key="3">
    <source>
        <dbReference type="EMBL" id="GAF92229.1"/>
    </source>
</evidence>
<feature type="compositionally biased region" description="Acidic residues" evidence="1">
    <location>
        <begin position="154"/>
        <end position="163"/>
    </location>
</feature>
<comment type="caution">
    <text evidence="3">The sequence shown here is derived from an EMBL/GenBank/DDBJ whole genome shotgun (WGS) entry which is preliminary data.</text>
</comment>
<gene>
    <name evidence="3" type="ORF">S01H1_25779</name>
</gene>
<feature type="compositionally biased region" description="Acidic residues" evidence="1">
    <location>
        <begin position="182"/>
        <end position="207"/>
    </location>
</feature>
<proteinExistence type="predicted"/>
<dbReference type="Pfam" id="PF13203">
    <property type="entry name" value="DUF2201_N"/>
    <property type="match status" value="1"/>
</dbReference>
<protein>
    <recommendedName>
        <fullName evidence="2">Putative metallopeptidase domain-containing protein</fullName>
    </recommendedName>
</protein>
<evidence type="ECO:0000259" key="2">
    <source>
        <dbReference type="Pfam" id="PF13203"/>
    </source>
</evidence>
<dbReference type="AlphaFoldDB" id="X0TG88"/>
<dbReference type="PANTHER" id="PTHR38730">
    <property type="entry name" value="SLL7028 PROTEIN"/>
    <property type="match status" value="1"/>
</dbReference>
<accession>X0TG88</accession>
<feature type="compositionally biased region" description="Acidic residues" evidence="1">
    <location>
        <begin position="275"/>
        <end position="284"/>
    </location>
</feature>
<dbReference type="EMBL" id="BARS01015597">
    <property type="protein sequence ID" value="GAF92229.1"/>
    <property type="molecule type" value="Genomic_DNA"/>
</dbReference>
<feature type="domain" description="Putative metallopeptidase" evidence="2">
    <location>
        <begin position="10"/>
        <end position="201"/>
    </location>
</feature>
<feature type="compositionally biased region" description="Basic and acidic residues" evidence="1">
    <location>
        <begin position="221"/>
        <end position="231"/>
    </location>
</feature>
<reference evidence="3" key="1">
    <citation type="journal article" date="2014" name="Front. Microbiol.">
        <title>High frequency of phylogenetically diverse reductive dehalogenase-homologous genes in deep subseafloor sedimentary metagenomes.</title>
        <authorList>
            <person name="Kawai M."/>
            <person name="Futagami T."/>
            <person name="Toyoda A."/>
            <person name="Takaki Y."/>
            <person name="Nishi S."/>
            <person name="Hori S."/>
            <person name="Arai W."/>
            <person name="Tsubouchi T."/>
            <person name="Morono Y."/>
            <person name="Uchiyama I."/>
            <person name="Ito T."/>
            <person name="Fujiyama A."/>
            <person name="Inagaki F."/>
            <person name="Takami H."/>
        </authorList>
    </citation>
    <scope>NUCLEOTIDE SEQUENCE</scope>
    <source>
        <strain evidence="3">Expedition CK06-06</strain>
    </source>
</reference>
<organism evidence="3">
    <name type="scientific">marine sediment metagenome</name>
    <dbReference type="NCBI Taxonomy" id="412755"/>
    <lineage>
        <taxon>unclassified sequences</taxon>
        <taxon>metagenomes</taxon>
        <taxon>ecological metagenomes</taxon>
    </lineage>
</organism>
<sequence>ETMITIKQLEERVEKARRHVILDIPMAQASAVKMGIFFSDRIQTAATDGKSIGFNPPFVASINEEELEFVVVHEWGHKMLRHFARCLKIRSSFKGVWTQFHEDLLNEAADEEDNYFVEQCGFKIMDGACRDKRFDGMPMEETFQILLHERTMPEPDDDGEEIDGGNPGEETQDNEGGKQDDVSDGEEEEEESSGSQDGDEGNEEQGEGNDSGGEPNAQDQGDPRSSDDRGGEFGQDGVDKSASLSDEEVDDYKRPDVKDWGKLHTRDNPTISEIHEEEMDSKID</sequence>
<name>X0TG88_9ZZZZ</name>
<feature type="non-terminal residue" evidence="3">
    <location>
        <position position="284"/>
    </location>
</feature>